<dbReference type="Gene3D" id="1.10.540.10">
    <property type="entry name" value="Acyl-CoA dehydrogenase/oxidase, N-terminal domain"/>
    <property type="match status" value="1"/>
</dbReference>
<evidence type="ECO:0000256" key="1">
    <source>
        <dbReference type="ARBA" id="ARBA00023002"/>
    </source>
</evidence>
<dbReference type="InterPro" id="IPR013107">
    <property type="entry name" value="Acyl-CoA_DH_C"/>
</dbReference>
<organism evidence="4 5">
    <name type="scientific">Bowdeniella nasicola</name>
    <dbReference type="NCBI Taxonomy" id="208480"/>
    <lineage>
        <taxon>Bacteria</taxon>
        <taxon>Bacillati</taxon>
        <taxon>Actinomycetota</taxon>
        <taxon>Actinomycetes</taxon>
        <taxon>Actinomycetales</taxon>
        <taxon>Actinomycetaceae</taxon>
        <taxon>Bowdeniella</taxon>
    </lineage>
</organism>
<accession>A0A1H3X7T8</accession>
<keyword evidence="1" id="KW-0560">Oxidoreductase</keyword>
<dbReference type="Proteomes" id="UP000199288">
    <property type="component" value="Unassembled WGS sequence"/>
</dbReference>
<dbReference type="EMBL" id="FNQV01000003">
    <property type="protein sequence ID" value="SDZ95439.1"/>
    <property type="molecule type" value="Genomic_DNA"/>
</dbReference>
<dbReference type="InterPro" id="IPR009100">
    <property type="entry name" value="AcylCoA_DH/oxidase_NM_dom_sf"/>
</dbReference>
<protein>
    <submittedName>
        <fullName evidence="4">Acyl-CoA dehydrogenase</fullName>
    </submittedName>
</protein>
<evidence type="ECO:0000313" key="4">
    <source>
        <dbReference type="EMBL" id="SDZ95439.1"/>
    </source>
</evidence>
<dbReference type="PIRSF" id="PIRSF016578">
    <property type="entry name" value="HsaA"/>
    <property type="match status" value="1"/>
</dbReference>
<dbReference type="GO" id="GO:0050660">
    <property type="term" value="F:flavin adenine dinucleotide binding"/>
    <property type="evidence" value="ECO:0007669"/>
    <property type="project" value="InterPro"/>
</dbReference>
<dbReference type="OrthoDB" id="3404950at2"/>
<keyword evidence="5" id="KW-1185">Reference proteome</keyword>
<dbReference type="PANTHER" id="PTHR43884">
    <property type="entry name" value="ACYL-COA DEHYDROGENASE"/>
    <property type="match status" value="1"/>
</dbReference>
<dbReference type="AlphaFoldDB" id="A0A1H3X7T8"/>
<proteinExistence type="predicted"/>
<dbReference type="SUPFAM" id="SSF56645">
    <property type="entry name" value="Acyl-CoA dehydrogenase NM domain-like"/>
    <property type="match status" value="1"/>
</dbReference>
<dbReference type="SUPFAM" id="SSF47203">
    <property type="entry name" value="Acyl-CoA dehydrogenase C-terminal domain-like"/>
    <property type="match status" value="1"/>
</dbReference>
<reference evidence="5" key="1">
    <citation type="submission" date="2016-10" db="EMBL/GenBank/DDBJ databases">
        <authorList>
            <person name="Varghese N."/>
            <person name="Submissions S."/>
        </authorList>
    </citation>
    <scope>NUCLEOTIDE SEQUENCE [LARGE SCALE GENOMIC DNA]</scope>
    <source>
        <strain evidence="5">KPR-1</strain>
    </source>
</reference>
<dbReference type="InterPro" id="IPR036250">
    <property type="entry name" value="AcylCo_DH-like_C"/>
</dbReference>
<dbReference type="GO" id="GO:0003995">
    <property type="term" value="F:acyl-CoA dehydrogenase activity"/>
    <property type="evidence" value="ECO:0007669"/>
    <property type="project" value="TreeGrafter"/>
</dbReference>
<evidence type="ECO:0000313" key="5">
    <source>
        <dbReference type="Proteomes" id="UP000199288"/>
    </source>
</evidence>
<sequence>MTSAVLTDELLSTIHSRAEKTDRENVFFDEDLADLKAAGYLSAFVPTEFGGAGLTLEEIVNEQIRLAGAAPATALAVNMHHIVVGVGRMLHDAGLEGGARILKDAGEGHLFAFGISEPSNDLVLFGSITEAKPDGEGGFSFTGTKIFTSLAPAWTRLMTFGRDDSEGDPMSVFAVLNREDGGFTIKEDWDTLGMRATQSHTTKLEGAHAPAEQILCRIEPGPNAHPVVWGIFSHFEILLAACYTGIGKRAIEVAAETVKNRASVKNQTSYAADPDIRWRLASAAIEMDGIYPQLTLAARDIDQGVDRGPLWMPMVSAIKVRATEAAKNSVEKAIRACGGRSYYNSHELSRLYRDVLAGLFQPSDDESTHAAWANVVLGPIEK</sequence>
<feature type="domain" description="Acyl-CoA dehydrogenase C-terminal" evidence="3">
    <location>
        <begin position="238"/>
        <end position="357"/>
    </location>
</feature>
<evidence type="ECO:0000259" key="2">
    <source>
        <dbReference type="Pfam" id="PF02771"/>
    </source>
</evidence>
<dbReference type="Gene3D" id="2.40.110.10">
    <property type="entry name" value="Butyryl-CoA Dehydrogenase, subunit A, domain 2"/>
    <property type="match status" value="1"/>
</dbReference>
<evidence type="ECO:0000259" key="3">
    <source>
        <dbReference type="Pfam" id="PF08028"/>
    </source>
</evidence>
<dbReference type="Pfam" id="PF02771">
    <property type="entry name" value="Acyl-CoA_dh_N"/>
    <property type="match status" value="1"/>
</dbReference>
<dbReference type="InterPro" id="IPR013786">
    <property type="entry name" value="AcylCoA_DH/ox_N"/>
</dbReference>
<dbReference type="RefSeq" id="WP_092562163.1">
    <property type="nucleotide sequence ID" value="NZ_FNQV01000003.1"/>
</dbReference>
<feature type="domain" description="Acyl-CoA dehydrogenase/oxidase N-terminal" evidence="2">
    <location>
        <begin position="14"/>
        <end position="85"/>
    </location>
</feature>
<dbReference type="InterPro" id="IPR037069">
    <property type="entry name" value="AcylCoA_DH/ox_N_sf"/>
</dbReference>
<gene>
    <name evidence="4" type="ORF">SAMN02910418_00637</name>
</gene>
<dbReference type="PANTHER" id="PTHR43884:SF25">
    <property type="entry name" value="ACYL-COA DEHYDROGENASE YDBM-RELATED"/>
    <property type="match status" value="1"/>
</dbReference>
<dbReference type="Pfam" id="PF08028">
    <property type="entry name" value="Acyl-CoA_dh_2"/>
    <property type="match status" value="1"/>
</dbReference>
<dbReference type="InterPro" id="IPR046373">
    <property type="entry name" value="Acyl-CoA_Oxase/DH_mid-dom_sf"/>
</dbReference>
<dbReference type="Gene3D" id="1.20.140.10">
    <property type="entry name" value="Butyryl-CoA Dehydrogenase, subunit A, domain 3"/>
    <property type="match status" value="1"/>
</dbReference>
<name>A0A1H3X7T8_9ACTO</name>